<accession>A0A9W8XDX2</accession>
<reference evidence="3" key="1">
    <citation type="submission" date="2022-10" db="EMBL/GenBank/DDBJ databases">
        <title>Tapping the CABI collections for fungal endophytes: first genome assemblies for Collariella, Neodidymelliopsis, Ascochyta clinopodiicola, Didymella pomorum, Didymosphaeria variabile, Neocosmospora piperis and Neocucurbitaria cava.</title>
        <authorList>
            <person name="Hill R."/>
        </authorList>
    </citation>
    <scope>NUCLEOTIDE SEQUENCE</scope>
    <source>
        <strain evidence="3">IMI 356815</strain>
    </source>
</reference>
<dbReference type="RefSeq" id="XP_056067227.1">
    <property type="nucleotide sequence ID" value="XM_056217962.1"/>
</dbReference>
<comment type="caution">
    <text evidence="3">The sequence shown here is derived from an EMBL/GenBank/DDBJ whole genome shotgun (WGS) entry which is preliminary data.</text>
</comment>
<keyword evidence="2" id="KW-1133">Transmembrane helix</keyword>
<evidence type="ECO:0000313" key="3">
    <source>
        <dbReference type="EMBL" id="KAJ4347839.1"/>
    </source>
</evidence>
<dbReference type="EMBL" id="JAPEUX010000007">
    <property type="protein sequence ID" value="KAJ4347839.1"/>
    <property type="molecule type" value="Genomic_DNA"/>
</dbReference>
<dbReference type="AlphaFoldDB" id="A0A9W8XDX2"/>
<organism evidence="3 4">
    <name type="scientific">Didymosphaeria variabile</name>
    <dbReference type="NCBI Taxonomy" id="1932322"/>
    <lineage>
        <taxon>Eukaryota</taxon>
        <taxon>Fungi</taxon>
        <taxon>Dikarya</taxon>
        <taxon>Ascomycota</taxon>
        <taxon>Pezizomycotina</taxon>
        <taxon>Dothideomycetes</taxon>
        <taxon>Pleosporomycetidae</taxon>
        <taxon>Pleosporales</taxon>
        <taxon>Massarineae</taxon>
        <taxon>Didymosphaeriaceae</taxon>
        <taxon>Didymosphaeria</taxon>
    </lineage>
</organism>
<dbReference type="OrthoDB" id="3902281at2759"/>
<keyword evidence="2" id="KW-0472">Membrane</keyword>
<dbReference type="Proteomes" id="UP001140513">
    <property type="component" value="Unassembled WGS sequence"/>
</dbReference>
<gene>
    <name evidence="3" type="ORF">N0V89_009209</name>
</gene>
<evidence type="ECO:0000256" key="2">
    <source>
        <dbReference type="SAM" id="Phobius"/>
    </source>
</evidence>
<protein>
    <recommendedName>
        <fullName evidence="5">Mid2 domain-containing protein</fullName>
    </recommendedName>
</protein>
<proteinExistence type="predicted"/>
<dbReference type="GeneID" id="80912739"/>
<feature type="transmembrane region" description="Helical" evidence="2">
    <location>
        <begin position="123"/>
        <end position="143"/>
    </location>
</feature>
<evidence type="ECO:0000256" key="1">
    <source>
        <dbReference type="SAM" id="MobiDB-lite"/>
    </source>
</evidence>
<keyword evidence="2" id="KW-0812">Transmembrane</keyword>
<keyword evidence="4" id="KW-1185">Reference proteome</keyword>
<feature type="region of interest" description="Disordered" evidence="1">
    <location>
        <begin position="151"/>
        <end position="203"/>
    </location>
</feature>
<sequence>MSKDIPSYGNMSLYSRQCTSEFYETEVLTLTYDNLSEIITTDTAGVVTTSKHSRPTVLTTIMTYGMKVVPPIYVDYRSGDFPITSGPSTSSPTQTVSTVTSAVAGQTSSGSAMPSGLSTGAKAGIGVGISTLVVLLSVGALLWRRRAQKAKAGLEDPNGSGGWAKAELGAEERNKAELEAQEQHRQPDVFHELHGNSQPKEMG</sequence>
<evidence type="ECO:0008006" key="5">
    <source>
        <dbReference type="Google" id="ProtNLM"/>
    </source>
</evidence>
<evidence type="ECO:0000313" key="4">
    <source>
        <dbReference type="Proteomes" id="UP001140513"/>
    </source>
</evidence>
<name>A0A9W8XDX2_9PLEO</name>
<feature type="compositionally biased region" description="Basic and acidic residues" evidence="1">
    <location>
        <begin position="168"/>
        <end position="194"/>
    </location>
</feature>